<evidence type="ECO:0000313" key="1">
    <source>
        <dbReference type="EMBL" id="CDW50208.1"/>
    </source>
</evidence>
<dbReference type="EMBL" id="HACA01032847">
    <property type="protein sequence ID" value="CDW50208.1"/>
    <property type="molecule type" value="Transcribed_RNA"/>
</dbReference>
<reference evidence="1" key="1">
    <citation type="submission" date="2014-05" db="EMBL/GenBank/DDBJ databases">
        <authorList>
            <person name="Chronopoulou M."/>
        </authorList>
    </citation>
    <scope>NUCLEOTIDE SEQUENCE</scope>
    <source>
        <tissue evidence="1">Whole organism</tissue>
    </source>
</reference>
<organism evidence="1">
    <name type="scientific">Lepeophtheirus salmonis</name>
    <name type="common">Salmon louse</name>
    <name type="synonym">Caligus salmonis</name>
    <dbReference type="NCBI Taxonomy" id="72036"/>
    <lineage>
        <taxon>Eukaryota</taxon>
        <taxon>Metazoa</taxon>
        <taxon>Ecdysozoa</taxon>
        <taxon>Arthropoda</taxon>
        <taxon>Crustacea</taxon>
        <taxon>Multicrustacea</taxon>
        <taxon>Hexanauplia</taxon>
        <taxon>Copepoda</taxon>
        <taxon>Siphonostomatoida</taxon>
        <taxon>Caligidae</taxon>
        <taxon>Lepeophtheirus</taxon>
    </lineage>
</organism>
<name>A0A0K2VIB2_LEPSM</name>
<sequence>YTCISTDTSYTFSISNKLIYSNLHILSIFHFIVKRATAVTKTDGLSLICISTDNIVLKIALNNCYIFSII</sequence>
<proteinExistence type="predicted"/>
<protein>
    <submittedName>
        <fullName evidence="1">Uncharacterized protein</fullName>
    </submittedName>
</protein>
<feature type="non-terminal residue" evidence="1">
    <location>
        <position position="1"/>
    </location>
</feature>
<accession>A0A0K2VIB2</accession>
<dbReference type="AlphaFoldDB" id="A0A0K2VIB2"/>